<dbReference type="InterPro" id="IPR018258">
    <property type="entry name" value="Ribosomal_bL21_CS"/>
</dbReference>
<dbReference type="InterPro" id="IPR036164">
    <property type="entry name" value="bL21-like_sf"/>
</dbReference>
<dbReference type="GO" id="GO:0006412">
    <property type="term" value="P:translation"/>
    <property type="evidence" value="ECO:0007669"/>
    <property type="project" value="InterPro"/>
</dbReference>
<evidence type="ECO:0008006" key="8">
    <source>
        <dbReference type="Google" id="ProtNLM"/>
    </source>
</evidence>
<dbReference type="GO" id="GO:0005737">
    <property type="term" value="C:cytoplasm"/>
    <property type="evidence" value="ECO:0007669"/>
    <property type="project" value="UniProtKB-ARBA"/>
</dbReference>
<reference evidence="7" key="1">
    <citation type="submission" date="2018-05" db="EMBL/GenBank/DDBJ databases">
        <authorList>
            <person name="Lanie J.A."/>
            <person name="Ng W.-L."/>
            <person name="Kazmierczak K.M."/>
            <person name="Andrzejewski T.M."/>
            <person name="Davidsen T.M."/>
            <person name="Wayne K.J."/>
            <person name="Tettelin H."/>
            <person name="Glass J.I."/>
            <person name="Rusch D."/>
            <person name="Podicherti R."/>
            <person name="Tsui H.-C.T."/>
            <person name="Winkler M.E."/>
        </authorList>
    </citation>
    <scope>NUCLEOTIDE SEQUENCE</scope>
</reference>
<dbReference type="Pfam" id="PF00829">
    <property type="entry name" value="Ribosomal_L21p"/>
    <property type="match status" value="1"/>
</dbReference>
<evidence type="ECO:0000256" key="5">
    <source>
        <dbReference type="ARBA" id="ARBA00023274"/>
    </source>
</evidence>
<feature type="compositionally biased region" description="Basic residues" evidence="6">
    <location>
        <begin position="153"/>
        <end position="167"/>
    </location>
</feature>
<evidence type="ECO:0000256" key="1">
    <source>
        <dbReference type="ARBA" id="ARBA00008563"/>
    </source>
</evidence>
<organism evidence="7">
    <name type="scientific">marine metagenome</name>
    <dbReference type="NCBI Taxonomy" id="408172"/>
    <lineage>
        <taxon>unclassified sequences</taxon>
        <taxon>metagenomes</taxon>
        <taxon>ecological metagenomes</taxon>
    </lineage>
</organism>
<dbReference type="GO" id="GO:0005840">
    <property type="term" value="C:ribosome"/>
    <property type="evidence" value="ECO:0007669"/>
    <property type="project" value="UniProtKB-KW"/>
</dbReference>
<dbReference type="NCBIfam" id="TIGR00061">
    <property type="entry name" value="L21"/>
    <property type="match status" value="1"/>
</dbReference>
<dbReference type="AlphaFoldDB" id="A0A381QE82"/>
<dbReference type="EMBL" id="UINC01001324">
    <property type="protein sequence ID" value="SUZ77632.1"/>
    <property type="molecule type" value="Genomic_DNA"/>
</dbReference>
<comment type="similarity">
    <text evidence="1">Belongs to the bacterial ribosomal protein bL21 family.</text>
</comment>
<dbReference type="PROSITE" id="PS01169">
    <property type="entry name" value="RIBOSOMAL_L21"/>
    <property type="match status" value="1"/>
</dbReference>
<accession>A0A381QE82</accession>
<dbReference type="HAMAP" id="MF_01363">
    <property type="entry name" value="Ribosomal_bL21"/>
    <property type="match status" value="1"/>
</dbReference>
<keyword evidence="2" id="KW-0699">rRNA-binding</keyword>
<gene>
    <name evidence="7" type="ORF">METZ01_LOCUS30486</name>
</gene>
<sequence>MYAIVEIGGKQIKVEKDQKVYVNRLEGKEGSKITFDNILMLDNAGKILLGNPSIKGAAVEAKILKHLKDDKVIVFKKKRRKGYKVKNGHRQSLTQIMVEKILEKRAKPKSEVKAEAKESKPIKEKKTAAKKPAAKKPTAKKTVAKKPAATKKTVAKKPVAKKKTKKS</sequence>
<keyword evidence="3" id="KW-0694">RNA-binding</keyword>
<dbReference type="PANTHER" id="PTHR21349:SF0">
    <property type="entry name" value="LARGE RIBOSOMAL SUBUNIT PROTEIN BL21M"/>
    <property type="match status" value="1"/>
</dbReference>
<protein>
    <recommendedName>
        <fullName evidence="8">50S ribosomal protein L21</fullName>
    </recommendedName>
</protein>
<dbReference type="GO" id="GO:0003735">
    <property type="term" value="F:structural constituent of ribosome"/>
    <property type="evidence" value="ECO:0007669"/>
    <property type="project" value="InterPro"/>
</dbReference>
<dbReference type="InterPro" id="IPR001787">
    <property type="entry name" value="Ribosomal_bL21"/>
</dbReference>
<keyword evidence="4" id="KW-0689">Ribosomal protein</keyword>
<dbReference type="InterPro" id="IPR028909">
    <property type="entry name" value="bL21-like"/>
</dbReference>
<dbReference type="SUPFAM" id="SSF141091">
    <property type="entry name" value="L21p-like"/>
    <property type="match status" value="1"/>
</dbReference>
<feature type="region of interest" description="Disordered" evidence="6">
    <location>
        <begin position="106"/>
        <end position="167"/>
    </location>
</feature>
<evidence type="ECO:0000313" key="7">
    <source>
        <dbReference type="EMBL" id="SUZ77632.1"/>
    </source>
</evidence>
<dbReference type="GO" id="GO:1990904">
    <property type="term" value="C:ribonucleoprotein complex"/>
    <property type="evidence" value="ECO:0007669"/>
    <property type="project" value="UniProtKB-KW"/>
</dbReference>
<evidence type="ECO:0000256" key="2">
    <source>
        <dbReference type="ARBA" id="ARBA00022730"/>
    </source>
</evidence>
<dbReference type="GO" id="GO:0019843">
    <property type="term" value="F:rRNA binding"/>
    <property type="evidence" value="ECO:0007669"/>
    <property type="project" value="UniProtKB-KW"/>
</dbReference>
<evidence type="ECO:0000256" key="6">
    <source>
        <dbReference type="SAM" id="MobiDB-lite"/>
    </source>
</evidence>
<dbReference type="PANTHER" id="PTHR21349">
    <property type="entry name" value="50S RIBOSOMAL PROTEIN L21"/>
    <property type="match status" value="1"/>
</dbReference>
<evidence type="ECO:0000256" key="3">
    <source>
        <dbReference type="ARBA" id="ARBA00022884"/>
    </source>
</evidence>
<feature type="compositionally biased region" description="Basic residues" evidence="6">
    <location>
        <begin position="128"/>
        <end position="144"/>
    </location>
</feature>
<feature type="compositionally biased region" description="Basic and acidic residues" evidence="6">
    <location>
        <begin position="106"/>
        <end position="127"/>
    </location>
</feature>
<keyword evidence="5" id="KW-0687">Ribonucleoprotein</keyword>
<name>A0A381QE82_9ZZZZ</name>
<proteinExistence type="inferred from homology"/>
<evidence type="ECO:0000256" key="4">
    <source>
        <dbReference type="ARBA" id="ARBA00022980"/>
    </source>
</evidence>